<reference evidence="4 5" key="1">
    <citation type="journal article" date="2019" name="Sci. Rep.">
        <title>Comparative genomics of chytrid fungi reveal insights into the obligate biotrophic and pathogenic lifestyle of Synchytrium endobioticum.</title>
        <authorList>
            <person name="van de Vossenberg B.T.L.H."/>
            <person name="Warris S."/>
            <person name="Nguyen H.D.T."/>
            <person name="van Gent-Pelzer M.P.E."/>
            <person name="Joly D.L."/>
            <person name="van de Geest H.C."/>
            <person name="Bonants P.J.M."/>
            <person name="Smith D.S."/>
            <person name="Levesque C.A."/>
            <person name="van der Lee T.A.J."/>
        </authorList>
    </citation>
    <scope>NUCLEOTIDE SEQUENCE [LARGE SCALE GENOMIC DNA]</scope>
    <source>
        <strain evidence="4 5">JEL517</strain>
    </source>
</reference>
<evidence type="ECO:0000256" key="2">
    <source>
        <dbReference type="RuleBase" id="RU003476"/>
    </source>
</evidence>
<evidence type="ECO:0000313" key="4">
    <source>
        <dbReference type="EMBL" id="TPX31812.1"/>
    </source>
</evidence>
<keyword evidence="1 2" id="KW-0378">Hydrolase</keyword>
<dbReference type="PANTHER" id="PTHR11839">
    <property type="entry name" value="UDP/ADP-SUGAR PYROPHOSPHATASE"/>
    <property type="match status" value="1"/>
</dbReference>
<dbReference type="CDD" id="cd18888">
    <property type="entry name" value="NUDIX_ADPRase_Nudt5"/>
    <property type="match status" value="1"/>
</dbReference>
<dbReference type="GeneID" id="42006168"/>
<dbReference type="PROSITE" id="PS00893">
    <property type="entry name" value="NUDIX_BOX"/>
    <property type="match status" value="1"/>
</dbReference>
<dbReference type="InterPro" id="IPR020084">
    <property type="entry name" value="NUDIX_hydrolase_CS"/>
</dbReference>
<name>A0A507BWH5_9FUNG</name>
<dbReference type="STRING" id="1806994.A0A507BWH5"/>
<dbReference type="PANTHER" id="PTHR11839:SF1">
    <property type="entry name" value="ADP-SUGAR PYROPHOSPHATASE"/>
    <property type="match status" value="1"/>
</dbReference>
<feature type="domain" description="Nudix hydrolase" evidence="3">
    <location>
        <begin position="47"/>
        <end position="182"/>
    </location>
</feature>
<proteinExistence type="inferred from homology"/>
<dbReference type="RefSeq" id="XP_031023155.1">
    <property type="nucleotide sequence ID" value="XM_031170871.1"/>
</dbReference>
<dbReference type="SUPFAM" id="SSF55811">
    <property type="entry name" value="Nudix"/>
    <property type="match status" value="1"/>
</dbReference>
<comment type="similarity">
    <text evidence="2">Belongs to the Nudix hydrolase family.</text>
</comment>
<dbReference type="EMBL" id="QEAO01000039">
    <property type="protein sequence ID" value="TPX31812.1"/>
    <property type="molecule type" value="Genomic_DNA"/>
</dbReference>
<dbReference type="InterPro" id="IPR000086">
    <property type="entry name" value="NUDIX_hydrolase_dom"/>
</dbReference>
<dbReference type="PROSITE" id="PS51462">
    <property type="entry name" value="NUDIX"/>
    <property type="match status" value="1"/>
</dbReference>
<dbReference type="AlphaFoldDB" id="A0A507BWH5"/>
<dbReference type="Pfam" id="PF00293">
    <property type="entry name" value="NUDIX"/>
    <property type="match status" value="1"/>
</dbReference>
<comment type="caution">
    <text evidence="4">The sequence shown here is derived from an EMBL/GenBank/DDBJ whole genome shotgun (WGS) entry which is preliminary data.</text>
</comment>
<dbReference type="Gene3D" id="3.90.79.10">
    <property type="entry name" value="Nucleoside Triphosphate Pyrophosphohydrolase"/>
    <property type="match status" value="1"/>
</dbReference>
<dbReference type="InterPro" id="IPR020476">
    <property type="entry name" value="Nudix_hydrolase"/>
</dbReference>
<dbReference type="GO" id="GO:0006753">
    <property type="term" value="P:nucleoside phosphate metabolic process"/>
    <property type="evidence" value="ECO:0007669"/>
    <property type="project" value="TreeGrafter"/>
</dbReference>
<evidence type="ECO:0000259" key="3">
    <source>
        <dbReference type="PROSITE" id="PS51462"/>
    </source>
</evidence>
<evidence type="ECO:0000256" key="1">
    <source>
        <dbReference type="ARBA" id="ARBA00022801"/>
    </source>
</evidence>
<organism evidence="4 5">
    <name type="scientific">Synchytrium microbalum</name>
    <dbReference type="NCBI Taxonomy" id="1806994"/>
    <lineage>
        <taxon>Eukaryota</taxon>
        <taxon>Fungi</taxon>
        <taxon>Fungi incertae sedis</taxon>
        <taxon>Chytridiomycota</taxon>
        <taxon>Chytridiomycota incertae sedis</taxon>
        <taxon>Chytridiomycetes</taxon>
        <taxon>Synchytriales</taxon>
        <taxon>Synchytriaceae</taxon>
        <taxon>Synchytrium</taxon>
    </lineage>
</organism>
<sequence>MQAAKIISKEPMKDEDAKWVKLKKITYSDPAGKIRLWESAERTSRKGDIDAVGILALLKMPNKPTETVLVTQFRPPVGAQCVEMPAGLVDKGETAEQAAVRELREETGFIGKAIRSSEIMDSDPGMSNANMKFVTVEVDRTLPENHSPKAEPDEGEFIDIHIVPLVGLLGTLKGFISKGFKVDARLYHFAEGLDLYASDSTLSKH</sequence>
<dbReference type="GO" id="GO:0047631">
    <property type="term" value="F:ADP-ribose diphosphatase activity"/>
    <property type="evidence" value="ECO:0007669"/>
    <property type="project" value="TreeGrafter"/>
</dbReference>
<dbReference type="InterPro" id="IPR015797">
    <property type="entry name" value="NUDIX_hydrolase-like_dom_sf"/>
</dbReference>
<accession>A0A507BWH5</accession>
<gene>
    <name evidence="4" type="ORF">SmJEL517_g04943</name>
</gene>
<dbReference type="OrthoDB" id="10249920at2759"/>
<dbReference type="FunFam" id="3.90.79.10:FF:000016">
    <property type="entry name" value="ADP-sugar pyrophosphatase isoform X1"/>
    <property type="match status" value="1"/>
</dbReference>
<dbReference type="PRINTS" id="PR00502">
    <property type="entry name" value="NUDIXFAMILY"/>
</dbReference>
<dbReference type="Proteomes" id="UP000319731">
    <property type="component" value="Unassembled WGS sequence"/>
</dbReference>
<dbReference type="GO" id="GO:0005634">
    <property type="term" value="C:nucleus"/>
    <property type="evidence" value="ECO:0007669"/>
    <property type="project" value="TreeGrafter"/>
</dbReference>
<protein>
    <recommendedName>
        <fullName evidence="3">Nudix hydrolase domain-containing protein</fullName>
    </recommendedName>
</protein>
<dbReference type="GO" id="GO:0019693">
    <property type="term" value="P:ribose phosphate metabolic process"/>
    <property type="evidence" value="ECO:0007669"/>
    <property type="project" value="TreeGrafter"/>
</dbReference>
<keyword evidence="5" id="KW-1185">Reference proteome</keyword>
<evidence type="ECO:0000313" key="5">
    <source>
        <dbReference type="Proteomes" id="UP000319731"/>
    </source>
</evidence>